<gene>
    <name evidence="2" type="ORF">C5167_000221</name>
</gene>
<protein>
    <submittedName>
        <fullName evidence="2">Uncharacterized protein</fullName>
    </submittedName>
</protein>
<proteinExistence type="predicted"/>
<name>A0A4Y7KRU1_PAPSO</name>
<keyword evidence="3" id="KW-1185">Reference proteome</keyword>
<dbReference type="AlphaFoldDB" id="A0A4Y7KRU1"/>
<feature type="non-terminal residue" evidence="2">
    <location>
        <position position="102"/>
    </location>
</feature>
<dbReference type="EMBL" id="CM010723">
    <property type="protein sequence ID" value="RZC76054.1"/>
    <property type="molecule type" value="Genomic_DNA"/>
</dbReference>
<dbReference type="Gramene" id="RZC76054">
    <property type="protein sequence ID" value="RZC76054"/>
    <property type="gene ID" value="C5167_000221"/>
</dbReference>
<reference evidence="2 3" key="1">
    <citation type="journal article" date="2018" name="Science">
        <title>The opium poppy genome and morphinan production.</title>
        <authorList>
            <person name="Guo L."/>
            <person name="Winzer T."/>
            <person name="Yang X."/>
            <person name="Li Y."/>
            <person name="Ning Z."/>
            <person name="He Z."/>
            <person name="Teodor R."/>
            <person name="Lu Y."/>
            <person name="Bowser T.A."/>
            <person name="Graham I.A."/>
            <person name="Ye K."/>
        </authorList>
    </citation>
    <scope>NUCLEOTIDE SEQUENCE [LARGE SCALE GENOMIC DNA]</scope>
    <source>
        <strain evidence="3">cv. HN1</strain>
        <tissue evidence="2">Leaves</tissue>
    </source>
</reference>
<accession>A0A4Y7KRU1</accession>
<evidence type="ECO:0000256" key="1">
    <source>
        <dbReference type="SAM" id="MobiDB-lite"/>
    </source>
</evidence>
<evidence type="ECO:0000313" key="3">
    <source>
        <dbReference type="Proteomes" id="UP000316621"/>
    </source>
</evidence>
<evidence type="ECO:0000313" key="2">
    <source>
        <dbReference type="EMBL" id="RZC76054.1"/>
    </source>
</evidence>
<feature type="region of interest" description="Disordered" evidence="1">
    <location>
        <begin position="20"/>
        <end position="47"/>
    </location>
</feature>
<organism evidence="2 3">
    <name type="scientific">Papaver somniferum</name>
    <name type="common">Opium poppy</name>
    <dbReference type="NCBI Taxonomy" id="3469"/>
    <lineage>
        <taxon>Eukaryota</taxon>
        <taxon>Viridiplantae</taxon>
        <taxon>Streptophyta</taxon>
        <taxon>Embryophyta</taxon>
        <taxon>Tracheophyta</taxon>
        <taxon>Spermatophyta</taxon>
        <taxon>Magnoliopsida</taxon>
        <taxon>Ranunculales</taxon>
        <taxon>Papaveraceae</taxon>
        <taxon>Papaveroideae</taxon>
        <taxon>Papaver</taxon>
    </lineage>
</organism>
<sequence length="102" mass="11030">MEEIESTSTNLNEIMVVVESGEPGCSKSGTADGAPSNDLDQIIIDGNPDLSRGKIYISISVPPPPPPPSPASYRRIPPSQQAESIFPVQFHHHLHLRLPPLI</sequence>
<dbReference type="Proteomes" id="UP000316621">
    <property type="component" value="Chromosome 9"/>
</dbReference>